<reference evidence="2" key="1">
    <citation type="journal article" date="2019" name="Int. J. Syst. Evol. Microbiol.">
        <title>The Global Catalogue of Microorganisms (GCM) 10K type strain sequencing project: providing services to taxonomists for standard genome sequencing and annotation.</title>
        <authorList>
            <consortium name="The Broad Institute Genomics Platform"/>
            <consortium name="The Broad Institute Genome Sequencing Center for Infectious Disease"/>
            <person name="Wu L."/>
            <person name="Ma J."/>
        </authorList>
    </citation>
    <scope>NUCLEOTIDE SEQUENCE [LARGE SCALE GENOMIC DNA]</scope>
    <source>
        <strain evidence="2">CCM 8778</strain>
    </source>
</reference>
<name>A0ABQ2AT62_9PSED</name>
<protein>
    <submittedName>
        <fullName evidence="1">Uncharacterized protein</fullName>
    </submittedName>
</protein>
<organism evidence="1 2">
    <name type="scientific">Pseudomonas fluvialis</name>
    <dbReference type="NCBI Taxonomy" id="1793966"/>
    <lineage>
        <taxon>Bacteria</taxon>
        <taxon>Pseudomonadati</taxon>
        <taxon>Pseudomonadota</taxon>
        <taxon>Gammaproteobacteria</taxon>
        <taxon>Pseudomonadales</taxon>
        <taxon>Pseudomonadaceae</taxon>
        <taxon>Pseudomonas</taxon>
    </lineage>
</organism>
<keyword evidence="2" id="KW-1185">Reference proteome</keyword>
<dbReference type="Proteomes" id="UP000655550">
    <property type="component" value="Unassembled WGS sequence"/>
</dbReference>
<sequence>MALTLCSLRAKPAASSEPDALATATARRLLTTFFMGSQLQFGRPYNTPIRAANKAQNSALDGLGRGMMPRMRLSNKGRKMTGWSTAGVIAMWSGGLPTCRSSVWALRFTARFAVYCVAHRAWSCGWD</sequence>
<proteinExistence type="predicted"/>
<evidence type="ECO:0000313" key="1">
    <source>
        <dbReference type="EMBL" id="GGH95942.1"/>
    </source>
</evidence>
<accession>A0ABQ2AT62</accession>
<dbReference type="EMBL" id="BMDE01000009">
    <property type="protein sequence ID" value="GGH95942.1"/>
    <property type="molecule type" value="Genomic_DNA"/>
</dbReference>
<gene>
    <name evidence="1" type="ORF">GCM10007363_26360</name>
</gene>
<comment type="caution">
    <text evidence="1">The sequence shown here is derived from an EMBL/GenBank/DDBJ whole genome shotgun (WGS) entry which is preliminary data.</text>
</comment>
<evidence type="ECO:0000313" key="2">
    <source>
        <dbReference type="Proteomes" id="UP000655550"/>
    </source>
</evidence>